<dbReference type="RefSeq" id="WP_342114630.1">
    <property type="nucleotide sequence ID" value="NZ_JBCAUN010000002.1"/>
</dbReference>
<evidence type="ECO:0000313" key="2">
    <source>
        <dbReference type="EMBL" id="MEN1947422.1"/>
    </source>
</evidence>
<evidence type="ECO:0000313" key="3">
    <source>
        <dbReference type="Proteomes" id="UP001425155"/>
    </source>
</evidence>
<reference evidence="2 3" key="1">
    <citation type="submission" date="2024-03" db="EMBL/GenBank/DDBJ databases">
        <title>YIM 134122 draft genome.</title>
        <authorList>
            <person name="Zuo S."/>
            <person name="Xiong L."/>
        </authorList>
    </citation>
    <scope>NUCLEOTIDE SEQUENCE [LARGE SCALE GENOMIC DNA]</scope>
    <source>
        <strain evidence="2 3">YIM 134122</strain>
    </source>
</reference>
<sequence length="1433" mass="158173">MTEINWSRFEELPGDQTANFELLWRGAIRRTYGKYGTFQARSQQPGVEFHLKLNTDCALGDAGQWFGWQTKWWKSLVAGRAIGNGRKDDVEDSLAKSKIHIPGLTDWILCTRRPLAPVDEPWWDGLKASLTLDLQTAEDLANLLTGDAELLRQTYFGDLILTPERLEKLSNLALADVRERWFPEVHQTTTAESALRRMLAEPDAWGHLQAVGSEITRLSAIIAGTVEERPLGASVQADLDQLLESAEILRKLLEDAHEHLMPGGDHTWRELGEAVIPDPPKLIPRVLRRLRAANHPAALACSNLVIHFRHAAAMARDVFGQLAVRCVTVTGEAGYGKTQLAASLTCSTDSRPAGVLLFGRQLRSRDDLDDLSRRVALNGKKIETFEALLAAVDAAAARAQCRLPIVIDGLNEAENPSEWKPLLERALVLLEDYPSVLLVCTLRSSFVERAIPTSVANSVTLNGFSEGIAEAIETYFDHFKIDAAGVDLPLERFDHPITLRIFCSVTNPTREDRVRLVGRAPSLNTMFGGYLNDVAARIETLSQSRIRAADINNALAALGVEMWETNSREVSESRVKDIFGDTNRLWDDSILNALQEEGVLIRQTSDGASRGSTNPTDGHGELVVAVVYDLLAGYIVASAMAGAGGEAFAKSLSSPEIAARFTGPQNELHPLAIDIFDALVFVLPRLGLGQLWTHVRDDLLDAALLRATDLEIGDIDSGTLDAWTQNIEGLSGRPGFWPRLRAVRAVPNHPFNAIFADAVLRSLTVADRDLGWTEWLRTSTISRRGQAARTSAGAMEDLRLWTARWRNTAERGEADALRARWFMWMLTSTVRDLRDAATAALYWFGREDPATLFELAVGALEINDAYVGERATAAAYGVATAYQQSNADFAEALRLYLHKLVASTSGATACTPTFHRLIRYYIAGTIEFGRMHYPESVPPAAADGIAFADGPMPEPLSDGDARHDEVERTIHTDFGNYTLGRLFADRANYDFEHIGHRNATDQVLGIVYSLGWRQNEFASIDQMLANRDQDRNPGSVERYGKKYGWIGFYLVAGMLRARGERVNWLEVDIDPSFPQISPPLPLTIPSWVGPTPADDGDWLINGEVVIPDELLYTEDLAGEHGPWILVHAELSVKDESAKRGGFGLFNTVALAPHDLDALLRWWSDKEHPGRDLIDLPSAYYLFAGEIPWHTRMVTSGDDLAGTGAARVERDENDESQDPHGNEDPYIEYIRVPVVDAEAPIGTKIIEGPEADAEGQAGPPAGDPPDVPFHGLEEGGDLPGADYLAFVKARIATHLASTPPHRELEVEAIAHTYAWEGHNSSQNRAFAYVPSQRLSQLLSLHSVAAGFNQVDEDGHLAAMSFTAPDGLDGHLLYVREDVVKTYGGDRALVTFGWGEREIRAEWPEQVPESFREAYQNHANVWRTHRVIAHGEPQA</sequence>
<feature type="region of interest" description="Disordered" evidence="1">
    <location>
        <begin position="1202"/>
        <end position="1224"/>
    </location>
</feature>
<accession>A0ABU9W622</accession>
<proteinExistence type="predicted"/>
<name>A0ABU9W622_9MICO</name>
<protein>
    <recommendedName>
        <fullName evidence="4">AAA+ ATPase domain-containing protein</fullName>
    </recommendedName>
</protein>
<feature type="region of interest" description="Disordered" evidence="1">
    <location>
        <begin position="1249"/>
        <end position="1273"/>
    </location>
</feature>
<gene>
    <name evidence="2" type="ORF">WJX64_12760</name>
</gene>
<dbReference type="Proteomes" id="UP001425155">
    <property type="component" value="Unassembled WGS sequence"/>
</dbReference>
<evidence type="ECO:0008006" key="4">
    <source>
        <dbReference type="Google" id="ProtNLM"/>
    </source>
</evidence>
<dbReference type="EMBL" id="JBCLVG010000002">
    <property type="protein sequence ID" value="MEN1947422.1"/>
    <property type="molecule type" value="Genomic_DNA"/>
</dbReference>
<comment type="caution">
    <text evidence="2">The sequence shown here is derived from an EMBL/GenBank/DDBJ whole genome shotgun (WGS) entry which is preliminary data.</text>
</comment>
<evidence type="ECO:0000256" key="1">
    <source>
        <dbReference type="SAM" id="MobiDB-lite"/>
    </source>
</evidence>
<keyword evidence="3" id="KW-1185">Reference proteome</keyword>
<organism evidence="2 3">
    <name type="scientific">Leifsonia stereocauli</name>
    <dbReference type="NCBI Taxonomy" id="3134136"/>
    <lineage>
        <taxon>Bacteria</taxon>
        <taxon>Bacillati</taxon>
        <taxon>Actinomycetota</taxon>
        <taxon>Actinomycetes</taxon>
        <taxon>Micrococcales</taxon>
        <taxon>Microbacteriaceae</taxon>
        <taxon>Leifsonia</taxon>
    </lineage>
</organism>